<dbReference type="STRING" id="1314776.A0A166BX39"/>
<feature type="coiled-coil region" evidence="1">
    <location>
        <begin position="422"/>
        <end position="511"/>
    </location>
</feature>
<keyword evidence="4" id="KW-1185">Reference proteome</keyword>
<evidence type="ECO:0000256" key="1">
    <source>
        <dbReference type="SAM" id="Coils"/>
    </source>
</evidence>
<name>A0A166BX39_9AGAM</name>
<dbReference type="EMBL" id="KV428098">
    <property type="protein sequence ID" value="KZT36843.1"/>
    <property type="molecule type" value="Genomic_DNA"/>
</dbReference>
<dbReference type="OrthoDB" id="3246510at2759"/>
<feature type="compositionally biased region" description="Basic and acidic residues" evidence="2">
    <location>
        <begin position="575"/>
        <end position="585"/>
    </location>
</feature>
<protein>
    <submittedName>
        <fullName evidence="3">Uncharacterized protein</fullName>
    </submittedName>
</protein>
<keyword evidence="1" id="KW-0175">Coiled coil</keyword>
<evidence type="ECO:0000313" key="4">
    <source>
        <dbReference type="Proteomes" id="UP000076798"/>
    </source>
</evidence>
<dbReference type="Proteomes" id="UP000076798">
    <property type="component" value="Unassembled WGS sequence"/>
</dbReference>
<gene>
    <name evidence="3" type="ORF">SISSUDRAFT_921737</name>
</gene>
<sequence length="585" mass="65517">MLSSQPPEPPLLARTKRFNLFEQNEDGVYALSRTHGHRSVQGMSSGHMSSPRRRIIMKRDSSPVVGPGPVSFSSRAADSISGQNPLLHATSQDKSSGSFLSAKSQLHMYAPTSKRRTPLSDRISRTPSHHSALTESLVIPPNSSNNSIEIDDLTLTEYSFAGPQPANRPVAEEPKEARLKEPRNDKEVFKTKAPAIATLPWSDTDNKDVSSLLMEFARNHETQQSMLKSQASEMQSLQQTVADLTNENKDLKERYRVVKDKSVALANHSSSCLESLKQDLDNLKAQSDMSFQNLDQLQSAATEVGDLRLAVATNINDLDTCLRRYEVVGDFQDIKEACAQVELEAHNKQQVLDIVRDRLDVTLADLVEARTRIQELEASQSSDRIAIGTTLDEVAKMRVQLSNLSNSLREQQMVSLGVERKNAELEAHLSSLSRELAERRTELEIKNTELAEAQIINTEYNITKEKLEQSERRLQELTPLPSQLDAVSKALQEAEHKVDHFKLLLEEKQQAYHEIDALLSTSTKQGELLAQKISTQEQIIQKQQTASARQDDNLTQALNNIRSLEETLCSTTQSHKSELERATQR</sequence>
<reference evidence="3 4" key="1">
    <citation type="journal article" date="2016" name="Mol. Biol. Evol.">
        <title>Comparative Genomics of Early-Diverging Mushroom-Forming Fungi Provides Insights into the Origins of Lignocellulose Decay Capabilities.</title>
        <authorList>
            <person name="Nagy L.G."/>
            <person name="Riley R."/>
            <person name="Tritt A."/>
            <person name="Adam C."/>
            <person name="Daum C."/>
            <person name="Floudas D."/>
            <person name="Sun H."/>
            <person name="Yadav J.S."/>
            <person name="Pangilinan J."/>
            <person name="Larsson K.H."/>
            <person name="Matsuura K."/>
            <person name="Barry K."/>
            <person name="Labutti K."/>
            <person name="Kuo R."/>
            <person name="Ohm R.A."/>
            <person name="Bhattacharya S.S."/>
            <person name="Shirouzu T."/>
            <person name="Yoshinaga Y."/>
            <person name="Martin F.M."/>
            <person name="Grigoriev I.V."/>
            <person name="Hibbett D.S."/>
        </authorList>
    </citation>
    <scope>NUCLEOTIDE SEQUENCE [LARGE SCALE GENOMIC DNA]</scope>
    <source>
        <strain evidence="3 4">HHB10207 ss-3</strain>
    </source>
</reference>
<feature type="region of interest" description="Disordered" evidence="2">
    <location>
        <begin position="566"/>
        <end position="585"/>
    </location>
</feature>
<feature type="coiled-coil region" evidence="1">
    <location>
        <begin position="227"/>
        <end position="300"/>
    </location>
</feature>
<evidence type="ECO:0000256" key="2">
    <source>
        <dbReference type="SAM" id="MobiDB-lite"/>
    </source>
</evidence>
<feature type="region of interest" description="Disordered" evidence="2">
    <location>
        <begin position="108"/>
        <end position="132"/>
    </location>
</feature>
<organism evidence="3 4">
    <name type="scientific">Sistotremastrum suecicum HHB10207 ss-3</name>
    <dbReference type="NCBI Taxonomy" id="1314776"/>
    <lineage>
        <taxon>Eukaryota</taxon>
        <taxon>Fungi</taxon>
        <taxon>Dikarya</taxon>
        <taxon>Basidiomycota</taxon>
        <taxon>Agaricomycotina</taxon>
        <taxon>Agaricomycetes</taxon>
        <taxon>Sistotremastrales</taxon>
        <taxon>Sistotremastraceae</taxon>
        <taxon>Sistotremastrum</taxon>
    </lineage>
</organism>
<evidence type="ECO:0000313" key="3">
    <source>
        <dbReference type="EMBL" id="KZT36843.1"/>
    </source>
</evidence>
<proteinExistence type="predicted"/>
<dbReference type="AlphaFoldDB" id="A0A166BX39"/>
<accession>A0A166BX39</accession>